<keyword evidence="4" id="KW-1185">Reference proteome</keyword>
<evidence type="ECO:0000259" key="1">
    <source>
        <dbReference type="Pfam" id="PF05838"/>
    </source>
</evidence>
<dbReference type="InterPro" id="IPR008565">
    <property type="entry name" value="TtsA-like_GH18_dom"/>
</dbReference>
<dbReference type="RefSeq" id="WP_131961543.1">
    <property type="nucleotide sequence ID" value="NZ_SMFL01000014.1"/>
</dbReference>
<dbReference type="CDD" id="cd13926">
    <property type="entry name" value="N-acetylmuramidase_GH108"/>
    <property type="match status" value="1"/>
</dbReference>
<feature type="domain" description="Peptidoglycan binding" evidence="2">
    <location>
        <begin position="98"/>
        <end position="159"/>
    </location>
</feature>
<dbReference type="Gene3D" id="1.20.141.10">
    <property type="entry name" value="Chitosanase, subunit A, domain 1"/>
    <property type="match status" value="1"/>
</dbReference>
<evidence type="ECO:0000313" key="3">
    <source>
        <dbReference type="EMBL" id="TDE10813.1"/>
    </source>
</evidence>
<protein>
    <submittedName>
        <fullName evidence="3">Secretion activator protein</fullName>
    </submittedName>
</protein>
<dbReference type="AlphaFoldDB" id="A0A4R5DJQ1"/>
<evidence type="ECO:0000259" key="2">
    <source>
        <dbReference type="Pfam" id="PF09374"/>
    </source>
</evidence>
<proteinExistence type="predicted"/>
<accession>A0A4R5DJQ1</accession>
<dbReference type="EMBL" id="SMFL01000014">
    <property type="protein sequence ID" value="TDE10813.1"/>
    <property type="molecule type" value="Genomic_DNA"/>
</dbReference>
<dbReference type="OrthoDB" id="672438at2"/>
<dbReference type="Pfam" id="PF05838">
    <property type="entry name" value="Glyco_hydro_108"/>
    <property type="match status" value="1"/>
</dbReference>
<dbReference type="Proteomes" id="UP000294850">
    <property type="component" value="Unassembled WGS sequence"/>
</dbReference>
<name>A0A4R5DJQ1_9BACT</name>
<reference evidence="3 4" key="1">
    <citation type="submission" date="2019-03" db="EMBL/GenBank/DDBJ databases">
        <title>Dyadobacter AR-3-6 sp. nov., isolated from arctic soil.</title>
        <authorList>
            <person name="Chaudhary D.K."/>
        </authorList>
    </citation>
    <scope>NUCLEOTIDE SEQUENCE [LARGE SCALE GENOMIC DNA]</scope>
    <source>
        <strain evidence="3 4">AR-3-6</strain>
    </source>
</reference>
<sequence length="168" mass="18875">MNFEQAIEHVLSSEGGFTMDADDPGNWTGGKKGKGILHGTKFGISAASYPGLNIKNLSRPEAIQIYKRDFWDKYKVDTLPSQIRLHFFDVCVNSGISRAVKILQRSLGVTADGDFGPVTVKNLSKANVWKYARERSDFYINHVKLYPVKQKYLAGWIGRVLDVTENSF</sequence>
<feature type="domain" description="TtsA-like Glycoside hydrolase family 108" evidence="1">
    <location>
        <begin position="8"/>
        <end position="95"/>
    </location>
</feature>
<dbReference type="InterPro" id="IPR023346">
    <property type="entry name" value="Lysozyme-like_dom_sf"/>
</dbReference>
<dbReference type="SUPFAM" id="SSF53955">
    <property type="entry name" value="Lysozyme-like"/>
    <property type="match status" value="1"/>
</dbReference>
<gene>
    <name evidence="3" type="ORF">E0F88_27455</name>
</gene>
<organism evidence="3 4">
    <name type="scientific">Dyadobacter psychrotolerans</name>
    <dbReference type="NCBI Taxonomy" id="2541721"/>
    <lineage>
        <taxon>Bacteria</taxon>
        <taxon>Pseudomonadati</taxon>
        <taxon>Bacteroidota</taxon>
        <taxon>Cytophagia</taxon>
        <taxon>Cytophagales</taxon>
        <taxon>Spirosomataceae</taxon>
        <taxon>Dyadobacter</taxon>
    </lineage>
</organism>
<comment type="caution">
    <text evidence="3">The sequence shown here is derived from an EMBL/GenBank/DDBJ whole genome shotgun (WGS) entry which is preliminary data.</text>
</comment>
<dbReference type="Pfam" id="PF09374">
    <property type="entry name" value="PG_binding_3"/>
    <property type="match status" value="1"/>
</dbReference>
<dbReference type="InterPro" id="IPR018537">
    <property type="entry name" value="Peptidoglycan-bd_3"/>
</dbReference>
<evidence type="ECO:0000313" key="4">
    <source>
        <dbReference type="Proteomes" id="UP000294850"/>
    </source>
</evidence>